<protein>
    <submittedName>
        <fullName evidence="2">Uncharacterized protein</fullName>
    </submittedName>
</protein>
<accession>A0AAU9CLH2</accession>
<proteinExistence type="predicted"/>
<dbReference type="EMBL" id="AP025285">
    <property type="protein sequence ID" value="BDC90421.1"/>
    <property type="molecule type" value="Genomic_DNA"/>
</dbReference>
<keyword evidence="3" id="KW-1185">Reference proteome</keyword>
<feature type="compositionally biased region" description="Basic and acidic residues" evidence="1">
    <location>
        <begin position="53"/>
        <end position="62"/>
    </location>
</feature>
<evidence type="ECO:0000256" key="1">
    <source>
        <dbReference type="SAM" id="MobiDB-lite"/>
    </source>
</evidence>
<dbReference type="Proteomes" id="UP001431186">
    <property type="component" value="Chromosome"/>
</dbReference>
<organism evidence="2 3">
    <name type="scientific">Leptogranulimonas caecicola</name>
    <dbReference type="NCBI Taxonomy" id="2894156"/>
    <lineage>
        <taxon>Bacteria</taxon>
        <taxon>Bacillati</taxon>
        <taxon>Actinomycetota</taxon>
        <taxon>Coriobacteriia</taxon>
        <taxon>Coriobacteriales</taxon>
        <taxon>Kribbibacteriaceae</taxon>
        <taxon>Leptogranulimonas</taxon>
    </lineage>
</organism>
<feature type="region of interest" description="Disordered" evidence="1">
    <location>
        <begin position="1"/>
        <end position="62"/>
    </location>
</feature>
<dbReference type="KEGG" id="lcal:ATTO_02930"/>
<evidence type="ECO:0000313" key="3">
    <source>
        <dbReference type="Proteomes" id="UP001431186"/>
    </source>
</evidence>
<name>A0AAU9CLH2_9ACTN</name>
<gene>
    <name evidence="2" type="ORF">ATTO_02930</name>
</gene>
<reference evidence="2" key="1">
    <citation type="submission" date="2021-11" db="EMBL/GenBank/DDBJ databases">
        <title>Complete genome sequence of Atopobiaceae bacterium TOC12.</title>
        <authorList>
            <person name="Morinaga K."/>
            <person name="Kusada H."/>
            <person name="Tamaki H."/>
        </authorList>
    </citation>
    <scope>NUCLEOTIDE SEQUENCE</scope>
    <source>
        <strain evidence="2">TOC12</strain>
    </source>
</reference>
<sequence>MQPSHITRTQKRPPLALKKANGGQQAGCGGEGFSAAELEGNKTRRRSRQAKALPHDNPEHQP</sequence>
<dbReference type="AlphaFoldDB" id="A0AAU9CLH2"/>
<evidence type="ECO:0000313" key="2">
    <source>
        <dbReference type="EMBL" id="BDC90421.1"/>
    </source>
</evidence>